<dbReference type="GO" id="GO:0005524">
    <property type="term" value="F:ATP binding"/>
    <property type="evidence" value="ECO:0007669"/>
    <property type="project" value="UniProtKB-UniRule"/>
</dbReference>
<comment type="similarity">
    <text evidence="25">Belongs to the protein kinase superfamily.</text>
</comment>
<evidence type="ECO:0000256" key="15">
    <source>
        <dbReference type="ARBA" id="ARBA00022989"/>
    </source>
</evidence>
<feature type="domain" description="Protein kinase" evidence="27">
    <location>
        <begin position="108"/>
        <end position="412"/>
    </location>
</feature>
<dbReference type="InterPro" id="IPR011009">
    <property type="entry name" value="Kinase-like_dom_sf"/>
</dbReference>
<dbReference type="PROSITE" id="PS00108">
    <property type="entry name" value="PROTEIN_KINASE_ST"/>
    <property type="match status" value="1"/>
</dbReference>
<evidence type="ECO:0000256" key="20">
    <source>
        <dbReference type="ARBA" id="ARBA00048679"/>
    </source>
</evidence>
<dbReference type="PROSITE" id="PS00107">
    <property type="entry name" value="PROTEIN_KINASE_ATP"/>
    <property type="match status" value="1"/>
</dbReference>
<evidence type="ECO:0000256" key="6">
    <source>
        <dbReference type="ARBA" id="ARBA00022553"/>
    </source>
</evidence>
<evidence type="ECO:0000256" key="24">
    <source>
        <dbReference type="PROSITE-ProRule" id="PRU10141"/>
    </source>
</evidence>
<evidence type="ECO:0000313" key="29">
    <source>
        <dbReference type="Proteomes" id="UP000623129"/>
    </source>
</evidence>
<dbReference type="PROSITE" id="PS50011">
    <property type="entry name" value="PROTEIN_KINASE_DOM"/>
    <property type="match status" value="1"/>
</dbReference>
<evidence type="ECO:0000256" key="21">
    <source>
        <dbReference type="ARBA" id="ARBA00054320"/>
    </source>
</evidence>
<evidence type="ECO:0000256" key="4">
    <source>
        <dbReference type="ARBA" id="ARBA00022475"/>
    </source>
</evidence>
<comment type="function">
    <text evidence="22">The processed protein kinase Xa21 chain released by protein cleavage after X.oryzae pv. oryzae protein Ax21 detection translocates into the nucleus where it can bind and regulate WRKY62, a transcription factor. Confers resistance to the bacterial pathogen X.oryzae pv. oryzae (Xoo).</text>
</comment>
<keyword evidence="29" id="KW-1185">Reference proteome</keyword>
<keyword evidence="6" id="KW-0597">Phosphoprotein</keyword>
<keyword evidence="10" id="KW-0732">Signal</keyword>
<dbReference type="InterPro" id="IPR008271">
    <property type="entry name" value="Ser/Thr_kinase_AS"/>
</dbReference>
<organism evidence="28 29">
    <name type="scientific">Carex littledalei</name>
    <dbReference type="NCBI Taxonomy" id="544730"/>
    <lineage>
        <taxon>Eukaryota</taxon>
        <taxon>Viridiplantae</taxon>
        <taxon>Streptophyta</taxon>
        <taxon>Embryophyta</taxon>
        <taxon>Tracheophyta</taxon>
        <taxon>Spermatophyta</taxon>
        <taxon>Magnoliopsida</taxon>
        <taxon>Liliopsida</taxon>
        <taxon>Poales</taxon>
        <taxon>Cyperaceae</taxon>
        <taxon>Cyperoideae</taxon>
        <taxon>Cariceae</taxon>
        <taxon>Carex</taxon>
        <taxon>Carex subgen. Euthyceras</taxon>
    </lineage>
</organism>
<dbReference type="OrthoDB" id="676979at2759"/>
<evidence type="ECO:0000256" key="23">
    <source>
        <dbReference type="ARBA" id="ARBA00072040"/>
    </source>
</evidence>
<dbReference type="SUPFAM" id="SSF56112">
    <property type="entry name" value="Protein kinase-like (PK-like)"/>
    <property type="match status" value="1"/>
</dbReference>
<keyword evidence="13 28" id="KW-0418">Kinase</keyword>
<dbReference type="SMART" id="SM00220">
    <property type="entry name" value="S_TKc"/>
    <property type="match status" value="1"/>
</dbReference>
<keyword evidence="12 24" id="KW-0547">Nucleotide-binding</keyword>
<keyword evidence="5 25" id="KW-0723">Serine/threonine-protein kinase</keyword>
<dbReference type="InterPro" id="IPR051564">
    <property type="entry name" value="LRR_receptor-like_kinase"/>
</dbReference>
<protein>
    <recommendedName>
        <fullName evidence="23">Receptor kinase-like protein Xa21</fullName>
        <ecNumber evidence="3">2.7.11.1</ecNumber>
    </recommendedName>
</protein>
<dbReference type="Pfam" id="PF00069">
    <property type="entry name" value="Pkinase"/>
    <property type="match status" value="1"/>
</dbReference>
<evidence type="ECO:0000313" key="28">
    <source>
        <dbReference type="EMBL" id="KAF3328672.1"/>
    </source>
</evidence>
<accession>A0A833QX71</accession>
<evidence type="ECO:0000256" key="12">
    <source>
        <dbReference type="ARBA" id="ARBA00022741"/>
    </source>
</evidence>
<comment type="caution">
    <text evidence="28">The sequence shown here is derived from an EMBL/GenBank/DDBJ whole genome shotgun (WGS) entry which is preliminary data.</text>
</comment>
<keyword evidence="17 28" id="KW-0675">Receptor</keyword>
<keyword evidence="7" id="KW-0433">Leucine-rich repeat</keyword>
<comment type="catalytic activity">
    <reaction evidence="19">
        <text>L-threonyl-[protein] + ATP = O-phospho-L-threonyl-[protein] + ADP + H(+)</text>
        <dbReference type="Rhea" id="RHEA:46608"/>
        <dbReference type="Rhea" id="RHEA-COMP:11060"/>
        <dbReference type="Rhea" id="RHEA-COMP:11605"/>
        <dbReference type="ChEBI" id="CHEBI:15378"/>
        <dbReference type="ChEBI" id="CHEBI:30013"/>
        <dbReference type="ChEBI" id="CHEBI:30616"/>
        <dbReference type="ChEBI" id="CHEBI:61977"/>
        <dbReference type="ChEBI" id="CHEBI:456216"/>
        <dbReference type="EC" id="2.7.11.1"/>
    </reaction>
</comment>
<keyword evidence="8" id="KW-0808">Transferase</keyword>
<evidence type="ECO:0000256" key="10">
    <source>
        <dbReference type="ARBA" id="ARBA00022729"/>
    </source>
</evidence>
<feature type="transmembrane region" description="Helical" evidence="26">
    <location>
        <begin position="48"/>
        <end position="71"/>
    </location>
</feature>
<dbReference type="AlphaFoldDB" id="A0A833QX71"/>
<dbReference type="Gene3D" id="1.10.510.10">
    <property type="entry name" value="Transferase(Phosphotransferase) domain 1"/>
    <property type="match status" value="1"/>
</dbReference>
<evidence type="ECO:0000256" key="5">
    <source>
        <dbReference type="ARBA" id="ARBA00022527"/>
    </source>
</evidence>
<dbReference type="InterPro" id="IPR017441">
    <property type="entry name" value="Protein_kinase_ATP_BS"/>
</dbReference>
<dbReference type="InterPro" id="IPR000719">
    <property type="entry name" value="Prot_kinase_dom"/>
</dbReference>
<dbReference type="FunFam" id="1.10.510.10:FF:000358">
    <property type="entry name" value="Putative leucine-rich repeat receptor-like serine/threonine-protein kinase"/>
    <property type="match status" value="1"/>
</dbReference>
<evidence type="ECO:0000256" key="18">
    <source>
        <dbReference type="ARBA" id="ARBA00023180"/>
    </source>
</evidence>
<evidence type="ECO:0000256" key="17">
    <source>
        <dbReference type="ARBA" id="ARBA00023170"/>
    </source>
</evidence>
<keyword evidence="14 24" id="KW-0067">ATP-binding</keyword>
<evidence type="ECO:0000256" key="26">
    <source>
        <dbReference type="SAM" id="Phobius"/>
    </source>
</evidence>
<sequence length="419" mass="46117">MMRLMNPLVSNRGLYGGDPEYSRCLPSCAFQVTNNLVPKASKKSSKMVVIISVIITIAVLICFCLLVIILYQLRRNKRITNLHTPAPSRNDNYKKISYSDIAKATAGFSSENLVGSGSFGSVYKGMLDNQAVAVKVFNLEHHGALRSFNSECKSLRNIRHKNLVGVITLCSSLDFKGNEFKSLLFEYIPNGSLEEWIHPKSPGKKLSWADGIYIAMDVASALSYLHHHCGTPMIHCDIKPSNILIDTDMTALVSDFGLAKFLVASHSTSAEMSTTLHGLKGTIGYIAPEYASGSTISAQGDTYSYGIVLLEMLTGKRPTDAMFKDGFNIRVYVSDAFPGKIIEILDPSMFEELKCLESNLGNGNDLLNMVMEKCIIPLVRVGLACSKEAPKDRMRMEDVAVELSKIKQNPYLGSISLVF</sequence>
<evidence type="ECO:0000256" key="19">
    <source>
        <dbReference type="ARBA" id="ARBA00047899"/>
    </source>
</evidence>
<comment type="subcellular location">
    <subcellularLocation>
        <location evidence="1">Cell membrane</location>
        <topology evidence="1">Single-pass membrane protein</topology>
    </subcellularLocation>
    <subcellularLocation>
        <location evidence="2">Endoplasmic reticulum membrane</location>
        <topology evidence="2">Single-pass membrane protein</topology>
    </subcellularLocation>
</comment>
<evidence type="ECO:0000256" key="3">
    <source>
        <dbReference type="ARBA" id="ARBA00012513"/>
    </source>
</evidence>
<evidence type="ECO:0000256" key="14">
    <source>
        <dbReference type="ARBA" id="ARBA00022840"/>
    </source>
</evidence>
<dbReference type="Proteomes" id="UP000623129">
    <property type="component" value="Unassembled WGS sequence"/>
</dbReference>
<dbReference type="EMBL" id="SWLB01000015">
    <property type="protein sequence ID" value="KAF3328672.1"/>
    <property type="molecule type" value="Genomic_DNA"/>
</dbReference>
<dbReference type="PANTHER" id="PTHR48055">
    <property type="entry name" value="LEUCINE-RICH REPEAT RECEPTOR PROTEIN KINASE EMS1"/>
    <property type="match status" value="1"/>
</dbReference>
<proteinExistence type="inferred from homology"/>
<keyword evidence="4" id="KW-1003">Cell membrane</keyword>
<evidence type="ECO:0000256" key="8">
    <source>
        <dbReference type="ARBA" id="ARBA00022679"/>
    </source>
</evidence>
<name>A0A833QX71_9POAL</name>
<evidence type="ECO:0000256" key="2">
    <source>
        <dbReference type="ARBA" id="ARBA00004389"/>
    </source>
</evidence>
<evidence type="ECO:0000256" key="9">
    <source>
        <dbReference type="ARBA" id="ARBA00022692"/>
    </source>
</evidence>
<keyword evidence="9 26" id="KW-0812">Transmembrane</keyword>
<dbReference type="GO" id="GO:0005886">
    <property type="term" value="C:plasma membrane"/>
    <property type="evidence" value="ECO:0007669"/>
    <property type="project" value="UniProtKB-SubCell"/>
</dbReference>
<dbReference type="EC" id="2.7.11.1" evidence="3"/>
<keyword evidence="11" id="KW-0677">Repeat</keyword>
<evidence type="ECO:0000256" key="25">
    <source>
        <dbReference type="RuleBase" id="RU000304"/>
    </source>
</evidence>
<evidence type="ECO:0000256" key="7">
    <source>
        <dbReference type="ARBA" id="ARBA00022614"/>
    </source>
</evidence>
<comment type="catalytic activity">
    <reaction evidence="20">
        <text>L-seryl-[protein] + ATP = O-phospho-L-seryl-[protein] + ADP + H(+)</text>
        <dbReference type="Rhea" id="RHEA:17989"/>
        <dbReference type="Rhea" id="RHEA-COMP:9863"/>
        <dbReference type="Rhea" id="RHEA-COMP:11604"/>
        <dbReference type="ChEBI" id="CHEBI:15378"/>
        <dbReference type="ChEBI" id="CHEBI:29999"/>
        <dbReference type="ChEBI" id="CHEBI:30616"/>
        <dbReference type="ChEBI" id="CHEBI:83421"/>
        <dbReference type="ChEBI" id="CHEBI:456216"/>
        <dbReference type="EC" id="2.7.11.1"/>
    </reaction>
</comment>
<dbReference type="PANTHER" id="PTHR48055:SF57">
    <property type="entry name" value="PROTEIN KINASE DOMAIN-CONTAINING PROTEIN"/>
    <property type="match status" value="1"/>
</dbReference>
<evidence type="ECO:0000259" key="27">
    <source>
        <dbReference type="PROSITE" id="PS50011"/>
    </source>
</evidence>
<evidence type="ECO:0000256" key="22">
    <source>
        <dbReference type="ARBA" id="ARBA00056628"/>
    </source>
</evidence>
<dbReference type="Gene3D" id="3.30.200.20">
    <property type="entry name" value="Phosphorylase Kinase, domain 1"/>
    <property type="match status" value="1"/>
</dbReference>
<keyword evidence="18" id="KW-0325">Glycoprotein</keyword>
<dbReference type="GO" id="GO:0005789">
    <property type="term" value="C:endoplasmic reticulum membrane"/>
    <property type="evidence" value="ECO:0007669"/>
    <property type="project" value="UniProtKB-SubCell"/>
</dbReference>
<feature type="binding site" evidence="24">
    <location>
        <position position="135"/>
    </location>
    <ligand>
        <name>ATP</name>
        <dbReference type="ChEBI" id="CHEBI:30616"/>
    </ligand>
</feature>
<evidence type="ECO:0000256" key="11">
    <source>
        <dbReference type="ARBA" id="ARBA00022737"/>
    </source>
</evidence>
<gene>
    <name evidence="28" type="ORF">FCM35_KLT05750</name>
</gene>
<evidence type="ECO:0000256" key="1">
    <source>
        <dbReference type="ARBA" id="ARBA00004162"/>
    </source>
</evidence>
<keyword evidence="16 26" id="KW-0472">Membrane</keyword>
<dbReference type="GO" id="GO:0004674">
    <property type="term" value="F:protein serine/threonine kinase activity"/>
    <property type="evidence" value="ECO:0007669"/>
    <property type="project" value="UniProtKB-KW"/>
</dbReference>
<evidence type="ECO:0000256" key="16">
    <source>
        <dbReference type="ARBA" id="ARBA00023136"/>
    </source>
</evidence>
<evidence type="ECO:0000256" key="13">
    <source>
        <dbReference type="ARBA" id="ARBA00022777"/>
    </source>
</evidence>
<keyword evidence="15 26" id="KW-1133">Transmembrane helix</keyword>
<reference evidence="28" key="1">
    <citation type="submission" date="2020-01" db="EMBL/GenBank/DDBJ databases">
        <title>Genome sequence of Kobresia littledalei, the first chromosome-level genome in the family Cyperaceae.</title>
        <authorList>
            <person name="Qu G."/>
        </authorList>
    </citation>
    <scope>NUCLEOTIDE SEQUENCE</scope>
    <source>
        <strain evidence="28">C.B.Clarke</strain>
        <tissue evidence="28">Leaf</tissue>
    </source>
</reference>
<dbReference type="FunFam" id="3.30.200.20:FF:000432">
    <property type="entry name" value="LRR receptor-like serine/threonine-protein kinase EFR"/>
    <property type="match status" value="1"/>
</dbReference>
<comment type="function">
    <text evidence="21">Receptor kinase that detects X.oryzae pv. oryzae protein Ax21 to promote innate immunity. Following X.oryzae pv. oryzae protein Ax21 detection, undergoes cleavage, releasing the processed protein kinase Xa21 chain.</text>
</comment>